<protein>
    <submittedName>
        <fullName evidence="2">Uncharacterized protein LOC109684985 isoform X1</fullName>
    </submittedName>
</protein>
<name>A0A8B7UD70_CASCN</name>
<feature type="region of interest" description="Disordered" evidence="1">
    <location>
        <begin position="1"/>
        <end position="41"/>
    </location>
</feature>
<dbReference type="AlphaFoldDB" id="A0A8B7UD70"/>
<evidence type="ECO:0000313" key="2">
    <source>
        <dbReference type="RefSeq" id="XP_020017217.1"/>
    </source>
</evidence>
<reference evidence="2" key="1">
    <citation type="submission" date="2025-08" db="UniProtKB">
        <authorList>
            <consortium name="RefSeq"/>
        </authorList>
    </citation>
    <scope>IDENTIFICATION</scope>
    <source>
        <tissue evidence="2">Leukocyte</tissue>
    </source>
</reference>
<sequence>MQKDVPLPLTPPPSLLNSQQPPSPRRDSGKDDNLVTDPGRERKRLGCRWLTLLSALLGSGSRSLRPGCGVQHIGGPVPGHEARVVPVARALLEEALTEVRADAAARRHQPEVAAATATGPGSATGRRAWRGPPAARPRVPRTSPPPPPPRRRGAEPQPHAPEPGRVTSAKCEKLPEEQDKDDHMDRGSSNREGAVGEAESSTLRTLVNSHVRCVNIASLIVEYILE</sequence>
<accession>A0A8B7UD70</accession>
<feature type="compositionally biased region" description="Basic and acidic residues" evidence="1">
    <location>
        <begin position="24"/>
        <end position="33"/>
    </location>
</feature>
<feature type="compositionally biased region" description="Basic and acidic residues" evidence="1">
    <location>
        <begin position="170"/>
        <end position="189"/>
    </location>
</feature>
<feature type="compositionally biased region" description="Low complexity" evidence="1">
    <location>
        <begin position="113"/>
        <end position="141"/>
    </location>
</feature>
<dbReference type="KEGG" id="ccan:109684985"/>
<proteinExistence type="predicted"/>
<evidence type="ECO:0000256" key="1">
    <source>
        <dbReference type="SAM" id="MobiDB-lite"/>
    </source>
</evidence>
<gene>
    <name evidence="2" type="primary">LOC109684985</name>
</gene>
<feature type="region of interest" description="Disordered" evidence="1">
    <location>
        <begin position="102"/>
        <end position="202"/>
    </location>
</feature>
<organism evidence="2">
    <name type="scientific">Castor canadensis</name>
    <name type="common">American beaver</name>
    <dbReference type="NCBI Taxonomy" id="51338"/>
    <lineage>
        <taxon>Eukaryota</taxon>
        <taxon>Metazoa</taxon>
        <taxon>Chordata</taxon>
        <taxon>Craniata</taxon>
        <taxon>Vertebrata</taxon>
        <taxon>Euteleostomi</taxon>
        <taxon>Mammalia</taxon>
        <taxon>Eutheria</taxon>
        <taxon>Euarchontoglires</taxon>
        <taxon>Glires</taxon>
        <taxon>Rodentia</taxon>
        <taxon>Castorimorpha</taxon>
        <taxon>Castoridae</taxon>
        <taxon>Castor</taxon>
    </lineage>
</organism>
<dbReference type="RefSeq" id="XP_020017217.1">
    <property type="nucleotide sequence ID" value="XM_020161628.1"/>
</dbReference>